<dbReference type="Proteomes" id="UP000095192">
    <property type="component" value="Unassembled WGS sequence"/>
</dbReference>
<keyword evidence="2" id="KW-1185">Reference proteome</keyword>
<evidence type="ECO:0000313" key="1">
    <source>
        <dbReference type="EMBL" id="OEH74613.1"/>
    </source>
</evidence>
<organism evidence="1 2">
    <name type="scientific">Cyclospora cayetanensis</name>
    <dbReference type="NCBI Taxonomy" id="88456"/>
    <lineage>
        <taxon>Eukaryota</taxon>
        <taxon>Sar</taxon>
        <taxon>Alveolata</taxon>
        <taxon>Apicomplexa</taxon>
        <taxon>Conoidasida</taxon>
        <taxon>Coccidia</taxon>
        <taxon>Eucoccidiorida</taxon>
        <taxon>Eimeriorina</taxon>
        <taxon>Eimeriidae</taxon>
        <taxon>Cyclospora</taxon>
    </lineage>
</organism>
<protein>
    <submittedName>
        <fullName evidence="1">Uncharacterized protein</fullName>
    </submittedName>
</protein>
<reference evidence="1 2" key="1">
    <citation type="journal article" date="2016" name="BMC Genomics">
        <title>Comparative genomics reveals Cyclospora cayetanensis possesses coccidia-like metabolism and invasion components but unique surface antigens.</title>
        <authorList>
            <person name="Liu S."/>
            <person name="Wang L."/>
            <person name="Zheng H."/>
            <person name="Xu Z."/>
            <person name="Roellig D.M."/>
            <person name="Li N."/>
            <person name="Frace M.A."/>
            <person name="Tang K."/>
            <person name="Arrowood M.J."/>
            <person name="Moss D.M."/>
            <person name="Zhang L."/>
            <person name="Feng Y."/>
            <person name="Xiao L."/>
        </authorList>
    </citation>
    <scope>NUCLEOTIDE SEQUENCE [LARGE SCALE GENOMIC DNA]</scope>
    <source>
        <strain evidence="1 2">CHN_HEN01</strain>
    </source>
</reference>
<dbReference type="VEuPathDB" id="ToxoDB:cyc_02142"/>
<proteinExistence type="predicted"/>
<comment type="caution">
    <text evidence="1">The sequence shown here is derived from an EMBL/GenBank/DDBJ whole genome shotgun (WGS) entry which is preliminary data.</text>
</comment>
<dbReference type="InParanoid" id="A0A1D3CTT0"/>
<accession>A0A1D3CTT0</accession>
<dbReference type="EMBL" id="JROU02001989">
    <property type="protein sequence ID" value="OEH74613.1"/>
    <property type="molecule type" value="Genomic_DNA"/>
</dbReference>
<evidence type="ECO:0000313" key="2">
    <source>
        <dbReference type="Proteomes" id="UP000095192"/>
    </source>
</evidence>
<gene>
    <name evidence="1" type="ORF">cyc_02142</name>
</gene>
<name>A0A1D3CTT0_9EIME</name>
<sequence length="76" mass="8747">MRRQAPNDVSDDATKSWLQIRPRLTSSAFPEFVTRHRLLGDRQRQRGLIYYLQYAGLRVIPGLKESFLEDLGAPAC</sequence>
<dbReference type="AlphaFoldDB" id="A0A1D3CTT0"/>